<sequence length="301" mass="34729">MSVVIPKEEEFRRQYRPRLWCKRLPENVVVNRHMEVTSEASETNRKCIPFESDVSYGSKKTELVDIYGKDSVPKDAPIFVYIHGGYWYMIEKNVSSYCARPLWKNGIRVFVPDYDLAPGATMKEMVTQIQKMAKFVLEYAVRNGSKSVWFGGHSAGGHLSASLLDENWLKSVDKPMRDVFKGLILISGIYDLIPILRTEFNDYTKMSYEDAVENSPVTKVTDFIGKLLINPDFKVLFVLAENDSEAFKQQSCQYFKLLKKVQIEAEYFLIPEVDHFDMVENLNEESFILTKRLISLVKGLE</sequence>
<dbReference type="InterPro" id="IPR050300">
    <property type="entry name" value="GDXG_lipolytic_enzyme"/>
</dbReference>
<dbReference type="Proteomes" id="UP000494040">
    <property type="component" value="Unassembled WGS sequence"/>
</dbReference>
<dbReference type="AlphaFoldDB" id="A0A8I6R8M0"/>
<keyword evidence="1" id="KW-0378">Hydrolase</keyword>
<dbReference type="GeneID" id="106661107"/>
<dbReference type="OMA" id="WAVAMPS"/>
<proteinExistence type="predicted"/>
<organism evidence="3 4">
    <name type="scientific">Cimex lectularius</name>
    <name type="common">Bed bug</name>
    <name type="synonym">Acanthia lectularia</name>
    <dbReference type="NCBI Taxonomy" id="79782"/>
    <lineage>
        <taxon>Eukaryota</taxon>
        <taxon>Metazoa</taxon>
        <taxon>Ecdysozoa</taxon>
        <taxon>Arthropoda</taxon>
        <taxon>Hexapoda</taxon>
        <taxon>Insecta</taxon>
        <taxon>Pterygota</taxon>
        <taxon>Neoptera</taxon>
        <taxon>Paraneoptera</taxon>
        <taxon>Hemiptera</taxon>
        <taxon>Heteroptera</taxon>
        <taxon>Panheteroptera</taxon>
        <taxon>Cimicomorpha</taxon>
        <taxon>Cimicidae</taxon>
        <taxon>Cimex</taxon>
    </lineage>
</organism>
<keyword evidence="4" id="KW-1185">Reference proteome</keyword>
<evidence type="ECO:0000313" key="4">
    <source>
        <dbReference type="Proteomes" id="UP000494040"/>
    </source>
</evidence>
<feature type="domain" description="Alpha/beta hydrolase fold-3" evidence="2">
    <location>
        <begin position="79"/>
        <end position="275"/>
    </location>
</feature>
<dbReference type="Pfam" id="PF07859">
    <property type="entry name" value="Abhydrolase_3"/>
    <property type="match status" value="1"/>
</dbReference>
<evidence type="ECO:0000256" key="1">
    <source>
        <dbReference type="ARBA" id="ARBA00022801"/>
    </source>
</evidence>
<dbReference type="EnsemblMetazoa" id="XM_014384291.2">
    <property type="protein sequence ID" value="XP_014239777.1"/>
    <property type="gene ID" value="LOC106661107"/>
</dbReference>
<evidence type="ECO:0000259" key="2">
    <source>
        <dbReference type="Pfam" id="PF07859"/>
    </source>
</evidence>
<dbReference type="GO" id="GO:0004061">
    <property type="term" value="F:arylformamidase activity"/>
    <property type="evidence" value="ECO:0007669"/>
    <property type="project" value="TreeGrafter"/>
</dbReference>
<dbReference type="InterPro" id="IPR013094">
    <property type="entry name" value="AB_hydrolase_3"/>
</dbReference>
<dbReference type="OrthoDB" id="433474at2759"/>
<dbReference type="PANTHER" id="PTHR48081">
    <property type="entry name" value="AB HYDROLASE SUPERFAMILY PROTEIN C4A8.06C"/>
    <property type="match status" value="1"/>
</dbReference>
<reference evidence="3" key="1">
    <citation type="submission" date="2022-01" db="UniProtKB">
        <authorList>
            <consortium name="EnsemblMetazoa"/>
        </authorList>
    </citation>
    <scope>IDENTIFICATION</scope>
</reference>
<dbReference type="PANTHER" id="PTHR48081:SF33">
    <property type="entry name" value="KYNURENINE FORMAMIDASE"/>
    <property type="match status" value="1"/>
</dbReference>
<dbReference type="InterPro" id="IPR029058">
    <property type="entry name" value="AB_hydrolase_fold"/>
</dbReference>
<protein>
    <recommendedName>
        <fullName evidence="2">Alpha/beta hydrolase fold-3 domain-containing protein</fullName>
    </recommendedName>
</protein>
<name>A0A8I6R8M0_CIMLE</name>
<dbReference type="KEGG" id="clec:106661107"/>
<dbReference type="RefSeq" id="XP_014239777.1">
    <property type="nucleotide sequence ID" value="XM_014384291.2"/>
</dbReference>
<dbReference type="SUPFAM" id="SSF53474">
    <property type="entry name" value="alpha/beta-Hydrolases"/>
    <property type="match status" value="1"/>
</dbReference>
<evidence type="ECO:0000313" key="3">
    <source>
        <dbReference type="EnsemblMetazoa" id="XP_014239777.1"/>
    </source>
</evidence>
<dbReference type="Gene3D" id="3.40.50.1820">
    <property type="entry name" value="alpha/beta hydrolase"/>
    <property type="match status" value="1"/>
</dbReference>
<accession>A0A8I6R8M0</accession>